<evidence type="ECO:0000313" key="3">
    <source>
        <dbReference type="EMBL" id="QDB71228.1"/>
    </source>
</evidence>
<protein>
    <submittedName>
        <fullName evidence="3">Tail fiber protein</fullName>
    </submittedName>
</protein>
<dbReference type="GO" id="GO:0019058">
    <property type="term" value="P:viral life cycle"/>
    <property type="evidence" value="ECO:0007669"/>
    <property type="project" value="UniProtKB-ARBA"/>
</dbReference>
<dbReference type="Proteomes" id="UP000319063">
    <property type="component" value="Segment"/>
</dbReference>
<evidence type="ECO:0000313" key="4">
    <source>
        <dbReference type="Proteomes" id="UP000319063"/>
    </source>
</evidence>
<organism evidence="3 4">
    <name type="scientific">Serratia phage Moabite</name>
    <dbReference type="NCBI Taxonomy" id="2587814"/>
    <lineage>
        <taxon>Viruses</taxon>
        <taxon>Duplodnaviria</taxon>
        <taxon>Heunggongvirae</taxon>
        <taxon>Uroviricota</taxon>
        <taxon>Caudoviricetes</taxon>
        <taxon>Chimalliviridae</taxon>
        <taxon>Moabitevirus</taxon>
        <taxon>Moabitevirus moabite</taxon>
    </lineage>
</organism>
<gene>
    <name evidence="3" type="ORF">CPT_Moabite_198</name>
</gene>
<evidence type="ECO:0000256" key="2">
    <source>
        <dbReference type="ARBA" id="ARBA00022844"/>
    </source>
</evidence>
<evidence type="ECO:0000256" key="1">
    <source>
        <dbReference type="ARBA" id="ARBA00004328"/>
    </source>
</evidence>
<dbReference type="GO" id="GO:0044423">
    <property type="term" value="C:virion component"/>
    <property type="evidence" value="ECO:0007669"/>
    <property type="project" value="UniProtKB-KW"/>
</dbReference>
<reference evidence="4" key="1">
    <citation type="submission" date="2019-05" db="EMBL/GenBank/DDBJ databases">
        <title>Complete Genome Sequence of Serratia marcescens Myophage Moabite.</title>
        <authorList>
            <person name="Price L."/>
            <person name="Rohren M."/>
            <person name="Newkirk H."/>
            <person name="Liu M."/>
            <person name="Ramsey J."/>
        </authorList>
    </citation>
    <scope>NUCLEOTIDE SEQUENCE [LARGE SCALE GENOMIC DNA]</scope>
</reference>
<dbReference type="GO" id="GO:0051701">
    <property type="term" value="P:biological process involved in interaction with host"/>
    <property type="evidence" value="ECO:0007669"/>
    <property type="project" value="UniProtKB-ARBA"/>
</dbReference>
<keyword evidence="2" id="KW-0946">Virion</keyword>
<accession>A0A4Y5TPC8</accession>
<comment type="subcellular location">
    <subcellularLocation>
        <location evidence="1">Virion</location>
    </subcellularLocation>
</comment>
<dbReference type="EMBL" id="MK994515">
    <property type="protein sequence ID" value="QDB71228.1"/>
    <property type="molecule type" value="Genomic_DNA"/>
</dbReference>
<dbReference type="InterPro" id="IPR012334">
    <property type="entry name" value="Pectin_lyas_fold"/>
</dbReference>
<keyword evidence="4" id="KW-1185">Reference proteome</keyword>
<proteinExistence type="predicted"/>
<name>A0A4Y5TPC8_9CAUD</name>
<dbReference type="Gene3D" id="2.160.20.10">
    <property type="entry name" value="Single-stranded right-handed beta-helix, Pectin lyase-like"/>
    <property type="match status" value="1"/>
</dbReference>
<sequence length="672" mass="73075">MSEYQKKITELPAKATVGENDVFPTADKNDTSKVTLNQIRESIWFKNAFPDLASGIAGTEVDGVFYVFTDDSKLNVNEYIRTSGGAVAIQDADGNPVRLPTSNLISYMGTELAYGMMPQVNSFDLLRKLKPINDGFRIVLRAYYEDNTAGGGEFIGRIGTAKDNGGTIAAGTGYYWQRVDSTELTPEMFGAYGDGQHDDDRAVQSALNVVQNKDVAIIDGKGNYRFGAPIKIFGFGKGLNLKLRTITTNADKYTFTDWKTASPLIQIGDASNNGSMVGLNINIDWVDGGSVTDVVQVVNYGCGGSHIHIERMINVVNGVSTPGIKFPSSSVMITGGYWSAGLGQGIRIGKVSAANTYTNEGWIVDVNFITGFRMGGIYSTNGGMFLNIRGQSDFCGRFLSRVSFDTSTGLNAGDSVTFNDKVYEVIAAYQKVKGTFSLLLNEGVNVSSVGSSFKVGDTVTIGANTLTVTEVLTPGTSNWYPDVIHDYYNSAGMGRCKIDMPYCGGVEGSFLYSSDIWCGNSDIARPKQMLGHGYTHSGTIATWWDTYLNRQIMDVNDSYIAPYRHLNMRTNRIFGVEVYKALAKVTTSAVRTFAKAGDGTVPSVREKWVIEYTGTLMGVYGKYEVYVGNSSLELVKIYADNIVTLSISGMTINAVQGAQDTLITTFNLQRIF</sequence>